<evidence type="ECO:0000256" key="1">
    <source>
        <dbReference type="ARBA" id="ARBA00004442"/>
    </source>
</evidence>
<dbReference type="Proteomes" id="UP001172082">
    <property type="component" value="Unassembled WGS sequence"/>
</dbReference>
<evidence type="ECO:0000313" key="8">
    <source>
        <dbReference type="EMBL" id="MDN5203034.1"/>
    </source>
</evidence>
<organism evidence="8 9">
    <name type="scientific">Splendidivirga corallicola</name>
    <dbReference type="NCBI Taxonomy" id="3051826"/>
    <lineage>
        <taxon>Bacteria</taxon>
        <taxon>Pseudomonadati</taxon>
        <taxon>Bacteroidota</taxon>
        <taxon>Cytophagia</taxon>
        <taxon>Cytophagales</taxon>
        <taxon>Splendidivirgaceae</taxon>
        <taxon>Splendidivirga</taxon>
    </lineage>
</organism>
<proteinExistence type="inferred from homology"/>
<evidence type="ECO:0000256" key="3">
    <source>
        <dbReference type="ARBA" id="ARBA00022729"/>
    </source>
</evidence>
<sequence length="444" mass="48844">MKYSKFIFILFFVIGVSCTGELDIEPRQSISEGIATATAENIKNILIGAYNFGRNDLYGGNQTLYVELLGNTDQTAWNGTFANLRDLFAKQMTAANGSANNMYADSYFIIGSVNTVLANLDKFTDDAERNTAEGEALFIRGLAHFELVRLFGLPYAAGGANSQLGVPVLLLPPDVDRKVPRNTVSEVYSQVVADLTEAYTKLPDDNGVFADKYAAQAVLARVYLQMGDYANARDAANDVIANSGHGLMPTFADVFGTDDNTNEHIFSWIINNQEGTNFTVNHYASQPLGGRGGDISVEQAYLDKFDSPLDERASFFYDENGLTLTSKYARQFANTTPIRLAEMYLIRAEANFREGTSTGATPLADINAVRSRSSAPDLGAVTLDLILNERELELAFEGFVLHDYKRTQRNIGGLPYDDNRLVMPIPQSARDRNDLLEQNPGYAN</sequence>
<accession>A0ABT8KQL2</accession>
<keyword evidence="5" id="KW-0998">Cell outer membrane</keyword>
<dbReference type="CDD" id="cd08977">
    <property type="entry name" value="SusD"/>
    <property type="match status" value="1"/>
</dbReference>
<keyword evidence="4" id="KW-0472">Membrane</keyword>
<dbReference type="SUPFAM" id="SSF48452">
    <property type="entry name" value="TPR-like"/>
    <property type="match status" value="1"/>
</dbReference>
<protein>
    <submittedName>
        <fullName evidence="8">RagB/SusD family nutrient uptake outer membrane protein</fullName>
    </submittedName>
</protein>
<evidence type="ECO:0000256" key="2">
    <source>
        <dbReference type="ARBA" id="ARBA00006275"/>
    </source>
</evidence>
<dbReference type="RefSeq" id="WP_346753056.1">
    <property type="nucleotide sequence ID" value="NZ_JAUJEA010000006.1"/>
</dbReference>
<evidence type="ECO:0000313" key="9">
    <source>
        <dbReference type="Proteomes" id="UP001172082"/>
    </source>
</evidence>
<keyword evidence="3" id="KW-0732">Signal</keyword>
<evidence type="ECO:0000256" key="4">
    <source>
        <dbReference type="ARBA" id="ARBA00023136"/>
    </source>
</evidence>
<dbReference type="Gene3D" id="1.25.40.390">
    <property type="match status" value="1"/>
</dbReference>
<feature type="domain" description="RagB/SusD" evidence="6">
    <location>
        <begin position="329"/>
        <end position="406"/>
    </location>
</feature>
<gene>
    <name evidence="8" type="ORF">QQ008_16720</name>
</gene>
<comment type="similarity">
    <text evidence="2">Belongs to the SusD family.</text>
</comment>
<dbReference type="InterPro" id="IPR012944">
    <property type="entry name" value="SusD_RagB_dom"/>
</dbReference>
<reference evidence="8" key="1">
    <citation type="submission" date="2023-06" db="EMBL/GenBank/DDBJ databases">
        <title>Genomic of Parafulvivirga corallium.</title>
        <authorList>
            <person name="Wang G."/>
        </authorList>
    </citation>
    <scope>NUCLEOTIDE SEQUENCE</scope>
    <source>
        <strain evidence="8">BMA10</strain>
    </source>
</reference>
<feature type="domain" description="SusD-like N-terminal" evidence="7">
    <location>
        <begin position="37"/>
        <end position="224"/>
    </location>
</feature>
<dbReference type="PROSITE" id="PS51257">
    <property type="entry name" value="PROKAR_LIPOPROTEIN"/>
    <property type="match status" value="1"/>
</dbReference>
<evidence type="ECO:0000256" key="5">
    <source>
        <dbReference type="ARBA" id="ARBA00023237"/>
    </source>
</evidence>
<dbReference type="EMBL" id="JAUJEA010000006">
    <property type="protein sequence ID" value="MDN5203034.1"/>
    <property type="molecule type" value="Genomic_DNA"/>
</dbReference>
<evidence type="ECO:0000259" key="7">
    <source>
        <dbReference type="Pfam" id="PF14322"/>
    </source>
</evidence>
<comment type="subcellular location">
    <subcellularLocation>
        <location evidence="1">Cell outer membrane</location>
    </subcellularLocation>
</comment>
<evidence type="ECO:0000259" key="6">
    <source>
        <dbReference type="Pfam" id="PF07980"/>
    </source>
</evidence>
<comment type="caution">
    <text evidence="8">The sequence shown here is derived from an EMBL/GenBank/DDBJ whole genome shotgun (WGS) entry which is preliminary data.</text>
</comment>
<dbReference type="Pfam" id="PF07980">
    <property type="entry name" value="SusD_RagB"/>
    <property type="match status" value="1"/>
</dbReference>
<keyword evidence="9" id="KW-1185">Reference proteome</keyword>
<name>A0ABT8KQL2_9BACT</name>
<dbReference type="InterPro" id="IPR033985">
    <property type="entry name" value="SusD-like_N"/>
</dbReference>
<dbReference type="InterPro" id="IPR011990">
    <property type="entry name" value="TPR-like_helical_dom_sf"/>
</dbReference>
<dbReference type="Pfam" id="PF14322">
    <property type="entry name" value="SusD-like_3"/>
    <property type="match status" value="1"/>
</dbReference>